<dbReference type="GO" id="GO:0016485">
    <property type="term" value="P:protein processing"/>
    <property type="evidence" value="ECO:0007669"/>
    <property type="project" value="InterPro"/>
</dbReference>
<dbReference type="AlphaFoldDB" id="A0A9P6WME2"/>
<evidence type="ECO:0008006" key="3">
    <source>
        <dbReference type="Google" id="ProtNLM"/>
    </source>
</evidence>
<accession>A0A9P6WME2</accession>
<evidence type="ECO:0000313" key="1">
    <source>
        <dbReference type="EMBL" id="KAG0689727.1"/>
    </source>
</evidence>
<dbReference type="OrthoDB" id="4096544at2759"/>
<organism evidence="1 2">
    <name type="scientific">Pichia californica</name>
    <dbReference type="NCBI Taxonomy" id="460514"/>
    <lineage>
        <taxon>Eukaryota</taxon>
        <taxon>Fungi</taxon>
        <taxon>Dikarya</taxon>
        <taxon>Ascomycota</taxon>
        <taxon>Saccharomycotina</taxon>
        <taxon>Pichiomycetes</taxon>
        <taxon>Pichiales</taxon>
        <taxon>Pichiaceae</taxon>
        <taxon>Pichia</taxon>
    </lineage>
</organism>
<comment type="caution">
    <text evidence="1">The sequence shown here is derived from an EMBL/GenBank/DDBJ whole genome shotgun (WGS) entry which is preliminary data.</text>
</comment>
<dbReference type="InterPro" id="IPR039245">
    <property type="entry name" value="TYSND1/DEG15"/>
</dbReference>
<dbReference type="InterPro" id="IPR009003">
    <property type="entry name" value="Peptidase_S1_PA"/>
</dbReference>
<dbReference type="PANTHER" id="PTHR21004:SF0">
    <property type="entry name" value="PEROXISOMAL LEADER PEPTIDE-PROCESSING PROTEASE"/>
    <property type="match status" value="1"/>
</dbReference>
<name>A0A9P6WME2_9ASCO</name>
<reference evidence="1" key="1">
    <citation type="submission" date="2020-11" db="EMBL/GenBank/DDBJ databases">
        <title>Kefir isolates.</title>
        <authorList>
            <person name="Marcisauskas S."/>
            <person name="Kim Y."/>
            <person name="Blasche S."/>
        </authorList>
    </citation>
    <scope>NUCLEOTIDE SEQUENCE</scope>
    <source>
        <strain evidence="1">Olga-1</strain>
    </source>
</reference>
<dbReference type="GO" id="GO:0005777">
    <property type="term" value="C:peroxisome"/>
    <property type="evidence" value="ECO:0007669"/>
    <property type="project" value="InterPro"/>
</dbReference>
<dbReference type="EMBL" id="PUHW01000064">
    <property type="protein sequence ID" value="KAG0689727.1"/>
    <property type="molecule type" value="Genomic_DNA"/>
</dbReference>
<dbReference type="Proteomes" id="UP000697127">
    <property type="component" value="Unassembled WGS sequence"/>
</dbReference>
<dbReference type="InterPro" id="IPR043504">
    <property type="entry name" value="Peptidase_S1_PA_chymotrypsin"/>
</dbReference>
<dbReference type="Gene3D" id="2.40.10.10">
    <property type="entry name" value="Trypsin-like serine proteases"/>
    <property type="match status" value="2"/>
</dbReference>
<evidence type="ECO:0000313" key="2">
    <source>
        <dbReference type="Proteomes" id="UP000697127"/>
    </source>
</evidence>
<dbReference type="GO" id="GO:0031998">
    <property type="term" value="P:regulation of fatty acid beta-oxidation"/>
    <property type="evidence" value="ECO:0007669"/>
    <property type="project" value="TreeGrafter"/>
</dbReference>
<sequence>MNSEYFNELKYTSVTLFYHYSGVNDASSGIYILDDEGKNSIISIIDVYIKDIKDLNIKYTCGELIHESNVKWINIPINEDNILIKEINCSDLEDFFTNCKNEDINRKKYILKIELPKFCTIRNELNEFEIFNNGKKIKLNKKRIRIESSPFGLSTVEIFNGYTNYGHVNYESKNYEFFLSDCKFMDNMNGGIVFVDGSNKTIGLIWGNIKWKGHGELMIILNWDIILNTMRMKKGEIDSEIEFKENDNNIEDEYENEELSWIESYKKVVGLKVLNKFGVVSWGSGIIIGKGMIVTNKHVITGNLMNNEIPKRIEIKYNEGDDIMKLIDIDEPELNRDILMPLEGRNDHDVCFLRIRKGLKDIKDAKGIKVIGGGYLKDFENKKDKVNIKIGEYSVSIGYGLFYDYEENKRDKIIRGDKPLQSFGNVSKIYGSNNEMIISSSSCWSGCSGGAIVNSQGELLGMMVSNVRHLDSGEVLERLNFSIGISVLSACYRTLVSSRSVYSGNQDLPVIVNARL</sequence>
<proteinExistence type="predicted"/>
<dbReference type="GO" id="GO:0004252">
    <property type="term" value="F:serine-type endopeptidase activity"/>
    <property type="evidence" value="ECO:0007669"/>
    <property type="project" value="InterPro"/>
</dbReference>
<protein>
    <recommendedName>
        <fullName evidence="3">Serine protease</fullName>
    </recommendedName>
</protein>
<keyword evidence="2" id="KW-1185">Reference proteome</keyword>
<gene>
    <name evidence="1" type="ORF">C6P40_004585</name>
</gene>
<dbReference type="Pfam" id="PF13365">
    <property type="entry name" value="Trypsin_2"/>
    <property type="match status" value="1"/>
</dbReference>
<dbReference type="SUPFAM" id="SSF50494">
    <property type="entry name" value="Trypsin-like serine proteases"/>
    <property type="match status" value="1"/>
</dbReference>
<dbReference type="PANTHER" id="PTHR21004">
    <property type="entry name" value="SERINE PROTEASE-RELATED"/>
    <property type="match status" value="1"/>
</dbReference>